<sequence>MRIGLDKKSFDTWFVIIASADRWESTQGWSPRIGRRRHGKSRLGCEIYSGSKVSSRYTPSETSESYFDDQSGATTAASTAISGDHGSNGLYADQEERFSMELSESQEEPSTRRFQCHHCSNSYSDRRGLKRHLDKIDGKLYQCEICLKTFARNDVYKRHVKLVHGKFYKPQGVDDYYYVTRLQDLESFSTQLLPYSCTLCFSRFKYRHNLARHERSAHGQGTYNSTFLCKPCAVSFTRKDVYRKHLLTKCHIARAGLSSRP</sequence>
<dbReference type="PROSITE" id="PS50157">
    <property type="entry name" value="ZINC_FINGER_C2H2_2"/>
    <property type="match status" value="2"/>
</dbReference>
<feature type="domain" description="C2H2-type" evidence="6">
    <location>
        <begin position="141"/>
        <end position="164"/>
    </location>
</feature>
<dbReference type="EMBL" id="JAWDGP010000586">
    <property type="protein sequence ID" value="KAK3799305.1"/>
    <property type="molecule type" value="Genomic_DNA"/>
</dbReference>
<gene>
    <name evidence="7" type="ORF">RRG08_048812</name>
</gene>
<dbReference type="Pfam" id="PF00096">
    <property type="entry name" value="zf-C2H2"/>
    <property type="match status" value="1"/>
</dbReference>
<dbReference type="PANTHER" id="PTHR24408:SF58">
    <property type="entry name" value="TRANSCRIPTION FACTOR (TFIIIA), PUTATIVE (AFU_ORTHOLOGUE AFUA_1G05150)-RELATED"/>
    <property type="match status" value="1"/>
</dbReference>
<accession>A0AAE1EAA9</accession>
<dbReference type="InterPro" id="IPR013087">
    <property type="entry name" value="Znf_C2H2_type"/>
</dbReference>
<evidence type="ECO:0000313" key="7">
    <source>
        <dbReference type="EMBL" id="KAK3799305.1"/>
    </source>
</evidence>
<evidence type="ECO:0000259" key="6">
    <source>
        <dbReference type="PROSITE" id="PS50157"/>
    </source>
</evidence>
<evidence type="ECO:0000256" key="4">
    <source>
        <dbReference type="ARBA" id="ARBA00022833"/>
    </source>
</evidence>
<keyword evidence="2" id="KW-0677">Repeat</keyword>
<organism evidence="7 8">
    <name type="scientific">Elysia crispata</name>
    <name type="common">lettuce slug</name>
    <dbReference type="NCBI Taxonomy" id="231223"/>
    <lineage>
        <taxon>Eukaryota</taxon>
        <taxon>Metazoa</taxon>
        <taxon>Spiralia</taxon>
        <taxon>Lophotrochozoa</taxon>
        <taxon>Mollusca</taxon>
        <taxon>Gastropoda</taxon>
        <taxon>Heterobranchia</taxon>
        <taxon>Euthyneura</taxon>
        <taxon>Panpulmonata</taxon>
        <taxon>Sacoglossa</taxon>
        <taxon>Placobranchoidea</taxon>
        <taxon>Plakobranchidae</taxon>
        <taxon>Elysia</taxon>
    </lineage>
</organism>
<keyword evidence="3 5" id="KW-0863">Zinc-finger</keyword>
<reference evidence="7" key="1">
    <citation type="journal article" date="2023" name="G3 (Bethesda)">
        <title>A reference genome for the long-term kleptoplast-retaining sea slug Elysia crispata morphotype clarki.</title>
        <authorList>
            <person name="Eastman K.E."/>
            <person name="Pendleton A.L."/>
            <person name="Shaikh M.A."/>
            <person name="Suttiyut T."/>
            <person name="Ogas R."/>
            <person name="Tomko P."/>
            <person name="Gavelis G."/>
            <person name="Widhalm J.R."/>
            <person name="Wisecaver J.H."/>
        </authorList>
    </citation>
    <scope>NUCLEOTIDE SEQUENCE</scope>
    <source>
        <strain evidence="7">ECLA1</strain>
    </source>
</reference>
<name>A0AAE1EAA9_9GAST</name>
<dbReference type="GO" id="GO:0043565">
    <property type="term" value="F:sequence-specific DNA binding"/>
    <property type="evidence" value="ECO:0007669"/>
    <property type="project" value="TreeGrafter"/>
</dbReference>
<dbReference type="Gene3D" id="3.30.160.60">
    <property type="entry name" value="Classic Zinc Finger"/>
    <property type="match status" value="2"/>
</dbReference>
<dbReference type="AlphaFoldDB" id="A0AAE1EAA9"/>
<evidence type="ECO:0000256" key="5">
    <source>
        <dbReference type="PROSITE-ProRule" id="PRU00042"/>
    </source>
</evidence>
<comment type="caution">
    <text evidence="7">The sequence shown here is derived from an EMBL/GenBank/DDBJ whole genome shotgun (WGS) entry which is preliminary data.</text>
</comment>
<feature type="domain" description="C2H2-type" evidence="6">
    <location>
        <begin position="195"/>
        <end position="218"/>
    </location>
</feature>
<dbReference type="SUPFAM" id="SSF57667">
    <property type="entry name" value="beta-beta-alpha zinc fingers"/>
    <property type="match status" value="2"/>
</dbReference>
<dbReference type="InterPro" id="IPR036236">
    <property type="entry name" value="Znf_C2H2_sf"/>
</dbReference>
<dbReference type="Proteomes" id="UP001283361">
    <property type="component" value="Unassembled WGS sequence"/>
</dbReference>
<dbReference type="PANTHER" id="PTHR24408">
    <property type="entry name" value="ZINC FINGER PROTEIN"/>
    <property type="match status" value="1"/>
</dbReference>
<dbReference type="GO" id="GO:0005634">
    <property type="term" value="C:nucleus"/>
    <property type="evidence" value="ECO:0007669"/>
    <property type="project" value="TreeGrafter"/>
</dbReference>
<evidence type="ECO:0000256" key="3">
    <source>
        <dbReference type="ARBA" id="ARBA00022771"/>
    </source>
</evidence>
<dbReference type="GO" id="GO:0008270">
    <property type="term" value="F:zinc ion binding"/>
    <property type="evidence" value="ECO:0007669"/>
    <property type="project" value="UniProtKB-KW"/>
</dbReference>
<dbReference type="PROSITE" id="PS00028">
    <property type="entry name" value="ZINC_FINGER_C2H2_1"/>
    <property type="match status" value="3"/>
</dbReference>
<evidence type="ECO:0000256" key="2">
    <source>
        <dbReference type="ARBA" id="ARBA00022737"/>
    </source>
</evidence>
<evidence type="ECO:0000313" key="8">
    <source>
        <dbReference type="Proteomes" id="UP001283361"/>
    </source>
</evidence>
<protein>
    <recommendedName>
        <fullName evidence="6">C2H2-type domain-containing protein</fullName>
    </recommendedName>
</protein>
<evidence type="ECO:0000256" key="1">
    <source>
        <dbReference type="ARBA" id="ARBA00022723"/>
    </source>
</evidence>
<dbReference type="SMART" id="SM00355">
    <property type="entry name" value="ZnF_C2H2"/>
    <property type="match status" value="4"/>
</dbReference>
<keyword evidence="4" id="KW-0862">Zinc</keyword>
<keyword evidence="1" id="KW-0479">Metal-binding</keyword>
<proteinExistence type="predicted"/>
<dbReference type="GO" id="GO:0000981">
    <property type="term" value="F:DNA-binding transcription factor activity, RNA polymerase II-specific"/>
    <property type="evidence" value="ECO:0007669"/>
    <property type="project" value="TreeGrafter"/>
</dbReference>
<keyword evidence="8" id="KW-1185">Reference proteome</keyword>